<dbReference type="PANTHER" id="PTHR36407:SF1">
    <property type="entry name" value="MEDIATOR-ASSOCIATED PROTEIN 2"/>
    <property type="match status" value="1"/>
</dbReference>
<feature type="compositionally biased region" description="Basic and acidic residues" evidence="1">
    <location>
        <begin position="224"/>
        <end position="233"/>
    </location>
</feature>
<dbReference type="AlphaFoldDB" id="A0A1D1ZBW3"/>
<accession>A0A1D1ZBW3</accession>
<evidence type="ECO:0000313" key="2">
    <source>
        <dbReference type="EMBL" id="JAT64313.1"/>
    </source>
</evidence>
<name>A0A1D1ZBW3_9ARAE</name>
<sequence length="246" mass="27066">RHCCSTPTILLASGHRTTLAGRRAKNLHFPPVSLTMDATHEGYTPGPDFEEDSKRPLVDISLTDSTELWLIQWPINQLQPDDFDGKELSLKLHHDGQLASFETSPEILVLGWISWLLFPNLTGKSYEVASFAAQEPDAAVFLSSGSKSKVVGKISRRVCLVHYPEPDELEDTRRTGLSSQRSGVSGRRVWNVHQSRGSSKQGFSNVTHGAHGASRGSITSVDSVGHEGVEYSKHSKRKRRKGTASP</sequence>
<feature type="compositionally biased region" description="Low complexity" evidence="1">
    <location>
        <begin position="178"/>
        <end position="189"/>
    </location>
</feature>
<reference evidence="2" key="1">
    <citation type="submission" date="2015-07" db="EMBL/GenBank/DDBJ databases">
        <title>Transcriptome Assembly of Anthurium amnicola.</title>
        <authorList>
            <person name="Suzuki J."/>
        </authorList>
    </citation>
    <scope>NUCLEOTIDE SEQUENCE</scope>
</reference>
<dbReference type="EMBL" id="GDJX01003623">
    <property type="protein sequence ID" value="JAT64313.1"/>
    <property type="molecule type" value="Transcribed_RNA"/>
</dbReference>
<protein>
    <submittedName>
        <fullName evidence="2">M-phase inducer phosphatase 3</fullName>
    </submittedName>
</protein>
<dbReference type="PANTHER" id="PTHR36407">
    <property type="entry name" value="MEDIATOR-ASSOCIATED PROTEIN 2"/>
    <property type="match status" value="1"/>
</dbReference>
<feature type="region of interest" description="Disordered" evidence="1">
    <location>
        <begin position="169"/>
        <end position="246"/>
    </location>
</feature>
<dbReference type="InterPro" id="IPR038823">
    <property type="entry name" value="MED2_plant"/>
</dbReference>
<organism evidence="2">
    <name type="scientific">Anthurium amnicola</name>
    <dbReference type="NCBI Taxonomy" id="1678845"/>
    <lineage>
        <taxon>Eukaryota</taxon>
        <taxon>Viridiplantae</taxon>
        <taxon>Streptophyta</taxon>
        <taxon>Embryophyta</taxon>
        <taxon>Tracheophyta</taxon>
        <taxon>Spermatophyta</taxon>
        <taxon>Magnoliopsida</taxon>
        <taxon>Liliopsida</taxon>
        <taxon>Araceae</taxon>
        <taxon>Pothoideae</taxon>
        <taxon>Potheae</taxon>
        <taxon>Anthurium</taxon>
    </lineage>
</organism>
<feature type="compositionally biased region" description="Basic residues" evidence="1">
    <location>
        <begin position="234"/>
        <end position="246"/>
    </location>
</feature>
<feature type="compositionally biased region" description="Polar residues" evidence="1">
    <location>
        <begin position="192"/>
        <end position="207"/>
    </location>
</feature>
<gene>
    <name evidence="2" type="primary">cdc25-3_1</name>
    <name evidence="2" type="ORF">g.36313</name>
</gene>
<proteinExistence type="predicted"/>
<feature type="non-terminal residue" evidence="2">
    <location>
        <position position="1"/>
    </location>
</feature>
<evidence type="ECO:0000256" key="1">
    <source>
        <dbReference type="SAM" id="MobiDB-lite"/>
    </source>
</evidence>